<reference evidence="4" key="1">
    <citation type="submission" date="2024-02" db="UniProtKB">
        <authorList>
            <consortium name="WormBaseParasite"/>
        </authorList>
    </citation>
    <scope>IDENTIFICATION</scope>
</reference>
<feature type="chain" id="PRO_5041927520" evidence="2">
    <location>
        <begin position="17"/>
        <end position="179"/>
    </location>
</feature>
<protein>
    <submittedName>
        <fullName evidence="4">Uncharacterized protein</fullName>
    </submittedName>
</protein>
<keyword evidence="3" id="KW-1185">Reference proteome</keyword>
<sequence length="179" mass="20184">MINFLLFLGNVIQSSSFLDALGGSTTEKEKKRPRIVNERKKRQWSDEDLLQCLLYSNLGNPDAENLLEKAVVEYMEMDQRAHRKAGRIHQPHHYVQKGSPRPDLPMITVDPCRCALLRVNANTLTHEQIRAMEVQMEKNALGKHGPAASAKSKMKQEFPGDDPGEGYTMDAVGNIENKV</sequence>
<dbReference type="WBParaSite" id="MBELARI_LOCUS6971">
    <property type="protein sequence ID" value="MBELARI_LOCUS6971"/>
    <property type="gene ID" value="MBELARI_LOCUS6971"/>
</dbReference>
<evidence type="ECO:0000256" key="2">
    <source>
        <dbReference type="SAM" id="SignalP"/>
    </source>
</evidence>
<feature type="region of interest" description="Disordered" evidence="1">
    <location>
        <begin position="144"/>
        <end position="179"/>
    </location>
</feature>
<proteinExistence type="predicted"/>
<feature type="signal peptide" evidence="2">
    <location>
        <begin position="1"/>
        <end position="16"/>
    </location>
</feature>
<keyword evidence="2" id="KW-0732">Signal</keyword>
<dbReference type="Proteomes" id="UP000887575">
    <property type="component" value="Unassembled WGS sequence"/>
</dbReference>
<evidence type="ECO:0000313" key="4">
    <source>
        <dbReference type="WBParaSite" id="MBELARI_LOCUS6971"/>
    </source>
</evidence>
<name>A0AAF3JAQ9_9BILA</name>
<evidence type="ECO:0000256" key="1">
    <source>
        <dbReference type="SAM" id="MobiDB-lite"/>
    </source>
</evidence>
<dbReference type="AlphaFoldDB" id="A0AAF3JAQ9"/>
<organism evidence="3 4">
    <name type="scientific">Mesorhabditis belari</name>
    <dbReference type="NCBI Taxonomy" id="2138241"/>
    <lineage>
        <taxon>Eukaryota</taxon>
        <taxon>Metazoa</taxon>
        <taxon>Ecdysozoa</taxon>
        <taxon>Nematoda</taxon>
        <taxon>Chromadorea</taxon>
        <taxon>Rhabditida</taxon>
        <taxon>Rhabditina</taxon>
        <taxon>Rhabditomorpha</taxon>
        <taxon>Rhabditoidea</taxon>
        <taxon>Rhabditidae</taxon>
        <taxon>Mesorhabditinae</taxon>
        <taxon>Mesorhabditis</taxon>
    </lineage>
</organism>
<evidence type="ECO:0000313" key="3">
    <source>
        <dbReference type="Proteomes" id="UP000887575"/>
    </source>
</evidence>
<accession>A0AAF3JAQ9</accession>